<dbReference type="BioCyc" id="IAGG583356:GHAH-159-MONOMER"/>
<dbReference type="Pfam" id="PF01904">
    <property type="entry name" value="DUF72"/>
    <property type="match status" value="1"/>
</dbReference>
<proteinExistence type="predicted"/>
<reference evidence="1 2" key="1">
    <citation type="journal article" date="2010" name="Stand. Genomic Sci.">
        <title>Complete genome sequence of Ignisphaera aggregans type strain (AQ1.S1).</title>
        <authorList>
            <person name="Goker M."/>
            <person name="Held B."/>
            <person name="Lapidus A."/>
            <person name="Nolan M."/>
            <person name="Spring S."/>
            <person name="Yasawong M."/>
            <person name="Lucas S."/>
            <person name="Glavina Del Rio T."/>
            <person name="Tice H."/>
            <person name="Cheng J.F."/>
            <person name="Goodwin L."/>
            <person name="Tapia R."/>
            <person name="Pitluck S."/>
            <person name="Liolios K."/>
            <person name="Ivanova N."/>
            <person name="Mavromatis K."/>
            <person name="Mikhailova N."/>
            <person name="Pati A."/>
            <person name="Chen A."/>
            <person name="Palaniappan K."/>
            <person name="Brambilla E."/>
            <person name="Land M."/>
            <person name="Hauser L."/>
            <person name="Chang Y.J."/>
            <person name="Jeffries C.D."/>
            <person name="Brettin T."/>
            <person name="Detter J.C."/>
            <person name="Han C."/>
            <person name="Rohde M."/>
            <person name="Sikorski J."/>
            <person name="Woyke T."/>
            <person name="Bristow J."/>
            <person name="Eisen J.A."/>
            <person name="Markowitz V."/>
            <person name="Hugenholtz P."/>
            <person name="Kyrpides N.C."/>
            <person name="Klenk H.P."/>
        </authorList>
    </citation>
    <scope>NUCLEOTIDE SEQUENCE [LARGE SCALE GENOMIC DNA]</scope>
    <source>
        <strain evidence="2">DSM 17230 / JCM 13409 / AQ1.S1</strain>
    </source>
</reference>
<dbReference type="PANTHER" id="PTHR30348">
    <property type="entry name" value="UNCHARACTERIZED PROTEIN YECE"/>
    <property type="match status" value="1"/>
</dbReference>
<dbReference type="InterPro" id="IPR002763">
    <property type="entry name" value="DUF72"/>
</dbReference>
<name>E0SPX7_IGNAA</name>
<evidence type="ECO:0000313" key="1">
    <source>
        <dbReference type="EMBL" id="ADM26999.1"/>
    </source>
</evidence>
<organism evidence="1 2">
    <name type="scientific">Ignisphaera aggregans (strain DSM 17230 / JCM 13409 / AQ1.S1)</name>
    <dbReference type="NCBI Taxonomy" id="583356"/>
    <lineage>
        <taxon>Archaea</taxon>
        <taxon>Thermoproteota</taxon>
        <taxon>Thermoprotei</taxon>
        <taxon>Desulfurococcales</taxon>
        <taxon>Desulfurococcaceae</taxon>
        <taxon>Ignisphaera</taxon>
    </lineage>
</organism>
<keyword evidence="2" id="KW-1185">Reference proteome</keyword>
<evidence type="ECO:0000313" key="2">
    <source>
        <dbReference type="Proteomes" id="UP000001304"/>
    </source>
</evidence>
<dbReference type="KEGG" id="iag:Igag_0148"/>
<dbReference type="Proteomes" id="UP000001304">
    <property type="component" value="Chromosome"/>
</dbReference>
<sequence length="257" mass="30072">MNKIYVGCCGFPVSKDKYFKEFNCVELQNTFYNIPSVDEAKKLRSSIPSDIIITMKCWQVITHPPTSPTWKKIKILPPGNIDNYGLLKPTRENLEAWNKVYEIAKILNAKVIVIQTPPSFEYNDRNLSNLELFLREINKEIDSNIIIAWEPRGNWNEHKEMLETIINKYNIIHVTDILKVMPAINNIHRIVYTRLHGLGRGDVNYRYKYSDQDLLNLLAKIKDLISQNIEEIFVLFNNVYMFEDAKRFKSLLNSQST</sequence>
<dbReference type="HOGENOM" id="CLU_1192595_0_0_2"/>
<evidence type="ECO:0008006" key="3">
    <source>
        <dbReference type="Google" id="ProtNLM"/>
    </source>
</evidence>
<accession>E0SPX7</accession>
<dbReference type="AlphaFoldDB" id="E0SPX7"/>
<gene>
    <name evidence="1" type="ordered locus">Igag_0148</name>
</gene>
<dbReference type="PANTHER" id="PTHR30348:SF4">
    <property type="entry name" value="DUF72 DOMAIN-CONTAINING PROTEIN"/>
    <property type="match status" value="1"/>
</dbReference>
<dbReference type="SUPFAM" id="SSF117396">
    <property type="entry name" value="TM1631-like"/>
    <property type="match status" value="1"/>
</dbReference>
<dbReference type="STRING" id="583356.Igag_0148"/>
<dbReference type="EMBL" id="CP002098">
    <property type="protein sequence ID" value="ADM26999.1"/>
    <property type="molecule type" value="Genomic_DNA"/>
</dbReference>
<protein>
    <recommendedName>
        <fullName evidence="3">DUF72 domain-containing protein</fullName>
    </recommendedName>
</protein>
<dbReference type="InterPro" id="IPR036520">
    <property type="entry name" value="UPF0759_sf"/>
</dbReference>
<dbReference type="Gene3D" id="3.20.20.410">
    <property type="entry name" value="Protein of unknown function UPF0759"/>
    <property type="match status" value="1"/>
</dbReference>